<dbReference type="InterPro" id="IPR019080">
    <property type="entry name" value="YqaJ_viral_recombinase"/>
</dbReference>
<gene>
    <name evidence="2" type="ORF">AWW68_18910</name>
</gene>
<dbReference type="SUPFAM" id="SSF52980">
    <property type="entry name" value="Restriction endonuclease-like"/>
    <property type="match status" value="1"/>
</dbReference>
<dbReference type="Proteomes" id="UP000075606">
    <property type="component" value="Unassembled WGS sequence"/>
</dbReference>
<evidence type="ECO:0000313" key="2">
    <source>
        <dbReference type="EMBL" id="KYG76929.1"/>
    </source>
</evidence>
<accession>A0A150XDW3</accession>
<dbReference type="InterPro" id="IPR011604">
    <property type="entry name" value="PDDEXK-like_dom_sf"/>
</dbReference>
<comment type="caution">
    <text evidence="2">The sequence shown here is derived from an EMBL/GenBank/DDBJ whole genome shotgun (WGS) entry which is preliminary data.</text>
</comment>
<dbReference type="Gene3D" id="3.90.320.10">
    <property type="match status" value="1"/>
</dbReference>
<protein>
    <recommendedName>
        <fullName evidence="1">YqaJ viral recombinase domain-containing protein</fullName>
    </recommendedName>
</protein>
<sequence length="343" mass="39703">MLSRKLQKFPYKNYKNFIKLRHKLQGFGNPEVARLGGSDIGVLMGFDQYRSKLELFHQMIRETPPVHFDNIFTWKGKVLERISVKEWWRYIDPLNQSQEVFEENINKGNKLRSYRPANFTYINPEYPQFAINMDFMCRRYKTVPEGCVEVKNTSSQATDKWESGVSPAHIYQLITQIHTSGHQYGEIFQLKDSTYPEIIPFYKEDTNTIFQSVVQAADDFLNNVIFVKKELAKGLQGEEKEALITEYEPMAESGEATEKFLKEKYRNLPENLPMEGDMETFGLAKQYLEFGQTKKEATAEQSGIKNRLIQIMGNNKVKCIDFGAAGKVSNYSKFTVSPKILKS</sequence>
<dbReference type="InterPro" id="IPR011335">
    <property type="entry name" value="Restrct_endonuc-II-like"/>
</dbReference>
<feature type="domain" description="YqaJ viral recombinase" evidence="1">
    <location>
        <begin position="34"/>
        <end position="183"/>
    </location>
</feature>
<reference evidence="2 3" key="1">
    <citation type="submission" date="2016-01" db="EMBL/GenBank/DDBJ databases">
        <title>Genome sequencing of Roseivirga spongicola UST030701-084.</title>
        <authorList>
            <person name="Selvaratnam C."/>
            <person name="Thevarajoo S."/>
            <person name="Goh K.M."/>
            <person name="Ee R."/>
            <person name="Chan K.-G."/>
            <person name="Chong C.S."/>
        </authorList>
    </citation>
    <scope>NUCLEOTIDE SEQUENCE [LARGE SCALE GENOMIC DNA]</scope>
    <source>
        <strain evidence="2 3">UST030701-084</strain>
    </source>
</reference>
<dbReference type="RefSeq" id="WP_068218607.1">
    <property type="nucleotide sequence ID" value="NZ_LRPC01000002.1"/>
</dbReference>
<dbReference type="Pfam" id="PF09588">
    <property type="entry name" value="YqaJ"/>
    <property type="match status" value="1"/>
</dbReference>
<evidence type="ECO:0000313" key="3">
    <source>
        <dbReference type="Proteomes" id="UP000075606"/>
    </source>
</evidence>
<organism evidence="2 3">
    <name type="scientific">Roseivirga spongicola</name>
    <dbReference type="NCBI Taxonomy" id="333140"/>
    <lineage>
        <taxon>Bacteria</taxon>
        <taxon>Pseudomonadati</taxon>
        <taxon>Bacteroidota</taxon>
        <taxon>Cytophagia</taxon>
        <taxon>Cytophagales</taxon>
        <taxon>Roseivirgaceae</taxon>
        <taxon>Roseivirga</taxon>
    </lineage>
</organism>
<proteinExistence type="predicted"/>
<keyword evidence="3" id="KW-1185">Reference proteome</keyword>
<name>A0A150XDW3_9BACT</name>
<dbReference type="AlphaFoldDB" id="A0A150XDW3"/>
<evidence type="ECO:0000259" key="1">
    <source>
        <dbReference type="Pfam" id="PF09588"/>
    </source>
</evidence>
<dbReference type="EMBL" id="LRPC01000002">
    <property type="protein sequence ID" value="KYG76929.1"/>
    <property type="molecule type" value="Genomic_DNA"/>
</dbReference>
<dbReference type="STRING" id="333140.AWW68_18910"/>